<dbReference type="CDD" id="cd18682">
    <property type="entry name" value="PIN_VapC-like"/>
    <property type="match status" value="1"/>
</dbReference>
<dbReference type="Proteomes" id="UP000316688">
    <property type="component" value="Unassembled WGS sequence"/>
</dbReference>
<sequence length="123" mass="13087">MIDASALLAYLHGEPGGPRVGDCLDGALLCSVNLCEILQKAKQFGVDIKGLEEDLAELGIRIEPFTAQQAWIAANLWESTRAGGLSLADRACLALAIESVAPVLTADRAWQALDLSVVIETIR</sequence>
<reference evidence="2 3" key="1">
    <citation type="submission" date="2019-07" db="EMBL/GenBank/DDBJ databases">
        <title>Reclasification of Spiribacter aquaticus.</title>
        <authorList>
            <person name="Leon M.J."/>
            <person name="Sanchez-Porro C."/>
            <person name="Ventosa A."/>
        </authorList>
    </citation>
    <scope>NUCLEOTIDE SEQUENCE [LARGE SCALE GENOMIC DNA]</scope>
    <source>
        <strain evidence="2 3">SP30</strain>
    </source>
</reference>
<dbReference type="SUPFAM" id="SSF88723">
    <property type="entry name" value="PIN domain-like"/>
    <property type="match status" value="1"/>
</dbReference>
<proteinExistence type="predicted"/>
<name>A0A557RNG3_9GAMM</name>
<gene>
    <name evidence="2" type="ORF">FPL11_00630</name>
</gene>
<dbReference type="AlphaFoldDB" id="A0A557RNG3"/>
<comment type="caution">
    <text evidence="2">The sequence shown here is derived from an EMBL/GenBank/DDBJ whole genome shotgun (WGS) entry which is preliminary data.</text>
</comment>
<dbReference type="InterPro" id="IPR002716">
    <property type="entry name" value="PIN_dom"/>
</dbReference>
<dbReference type="InterPro" id="IPR029060">
    <property type="entry name" value="PIN-like_dom_sf"/>
</dbReference>
<dbReference type="Pfam" id="PF01850">
    <property type="entry name" value="PIN"/>
    <property type="match status" value="1"/>
</dbReference>
<evidence type="ECO:0000313" key="3">
    <source>
        <dbReference type="Proteomes" id="UP000316688"/>
    </source>
</evidence>
<evidence type="ECO:0000259" key="1">
    <source>
        <dbReference type="Pfam" id="PF01850"/>
    </source>
</evidence>
<keyword evidence="3" id="KW-1185">Reference proteome</keyword>
<dbReference type="Gene3D" id="3.40.50.1010">
    <property type="entry name" value="5'-nuclease"/>
    <property type="match status" value="1"/>
</dbReference>
<organism evidence="2 3">
    <name type="scientific">Spiribacter aquaticus</name>
    <dbReference type="NCBI Taxonomy" id="1935996"/>
    <lineage>
        <taxon>Bacteria</taxon>
        <taxon>Pseudomonadati</taxon>
        <taxon>Pseudomonadota</taxon>
        <taxon>Gammaproteobacteria</taxon>
        <taxon>Chromatiales</taxon>
        <taxon>Ectothiorhodospiraceae</taxon>
        <taxon>Spiribacter</taxon>
    </lineage>
</organism>
<protein>
    <submittedName>
        <fullName evidence="2">Type II toxin-antitoxin system VapC family toxin</fullName>
    </submittedName>
</protein>
<dbReference type="EMBL" id="VMKP01000001">
    <property type="protein sequence ID" value="TVO66724.1"/>
    <property type="molecule type" value="Genomic_DNA"/>
</dbReference>
<accession>A0A557RNG3</accession>
<evidence type="ECO:0000313" key="2">
    <source>
        <dbReference type="EMBL" id="TVO66724.1"/>
    </source>
</evidence>
<feature type="domain" description="PIN" evidence="1">
    <location>
        <begin position="1"/>
        <end position="113"/>
    </location>
</feature>